<dbReference type="PANTHER" id="PTHR13061">
    <property type="entry name" value="DYNACTIN SUBUNIT P25"/>
    <property type="match status" value="1"/>
</dbReference>
<sequence>MIYQLGNLKPQINPTCFIAKSADIIGDVVLDENVSIWFNAVLRGDIAKIHIGKNSNVQDNTTIHIETNVPCIIGENVTIGHNVILHSCTVEDNVLIGMGSTILNNAKIAKNCLVGANSLVTHSLPYEEGCLIMGSPAKIIRKLTEKEILANITNAQHYVLNAQRFNQTIIELDSYQ</sequence>
<reference evidence="1 2" key="1">
    <citation type="submission" date="2017-03" db="EMBL/GenBank/DDBJ databases">
        <title>Comparative genomics of honeybee gut symbionts reveal geographically distinct and subgroup specific antibiotic resistance.</title>
        <authorList>
            <person name="Ludvigsen J."/>
            <person name="Porcellato D."/>
            <person name="Labee-Lund T.M."/>
            <person name="Amdam G.V."/>
            <person name="Rudi K."/>
        </authorList>
    </citation>
    <scope>NUCLEOTIDE SEQUENCE [LARGE SCALE GENOMIC DNA]</scope>
    <source>
        <strain evidence="1 2">A-4-12</strain>
    </source>
</reference>
<evidence type="ECO:0000313" key="2">
    <source>
        <dbReference type="Proteomes" id="UP000194968"/>
    </source>
</evidence>
<dbReference type="CDD" id="cd04645">
    <property type="entry name" value="LbH_gamma_CA_like"/>
    <property type="match status" value="1"/>
</dbReference>
<dbReference type="OrthoDB" id="9803036at2"/>
<evidence type="ECO:0000313" key="1">
    <source>
        <dbReference type="EMBL" id="OTQ50390.1"/>
    </source>
</evidence>
<name>A0A242NVA1_9GAMM</name>
<dbReference type="SUPFAM" id="SSF51161">
    <property type="entry name" value="Trimeric LpxA-like enzymes"/>
    <property type="match status" value="1"/>
</dbReference>
<dbReference type="InterPro" id="IPR011004">
    <property type="entry name" value="Trimer_LpxA-like_sf"/>
</dbReference>
<comment type="caution">
    <text evidence="1">The sequence shown here is derived from an EMBL/GenBank/DDBJ whole genome shotgun (WGS) entry which is preliminary data.</text>
</comment>
<dbReference type="InterPro" id="IPR001451">
    <property type="entry name" value="Hexapep"/>
</dbReference>
<protein>
    <submittedName>
        <fullName evidence="1">Gamma carbonic anhydrase family protein</fullName>
    </submittedName>
</protein>
<dbReference type="Proteomes" id="UP000194968">
    <property type="component" value="Unassembled WGS sequence"/>
</dbReference>
<dbReference type="EMBL" id="NASK01000087">
    <property type="protein sequence ID" value="OTQ50390.1"/>
    <property type="molecule type" value="Genomic_DNA"/>
</dbReference>
<accession>A0A242NVA1</accession>
<dbReference type="Pfam" id="PF00132">
    <property type="entry name" value="Hexapep"/>
    <property type="match status" value="1"/>
</dbReference>
<dbReference type="InterPro" id="IPR047324">
    <property type="entry name" value="LbH_gamma_CA-like"/>
</dbReference>
<organism evidence="1 2">
    <name type="scientific">Gilliamella apis</name>
    <dbReference type="NCBI Taxonomy" id="1970738"/>
    <lineage>
        <taxon>Bacteria</taxon>
        <taxon>Pseudomonadati</taxon>
        <taxon>Pseudomonadota</taxon>
        <taxon>Gammaproteobacteria</taxon>
        <taxon>Orbales</taxon>
        <taxon>Orbaceae</taxon>
        <taxon>Gilliamella</taxon>
    </lineage>
</organism>
<dbReference type="AlphaFoldDB" id="A0A242NVA1"/>
<dbReference type="PANTHER" id="PTHR13061:SF29">
    <property type="entry name" value="GAMMA CARBONIC ANHYDRASE-LIKE 1, MITOCHONDRIAL-RELATED"/>
    <property type="match status" value="1"/>
</dbReference>
<dbReference type="Gene3D" id="2.160.10.10">
    <property type="entry name" value="Hexapeptide repeat proteins"/>
    <property type="match status" value="1"/>
</dbReference>
<gene>
    <name evidence="1" type="ORF">B6D06_04385</name>
</gene>
<dbReference type="InterPro" id="IPR050484">
    <property type="entry name" value="Transf_Hexapept/Carb_Anhydrase"/>
</dbReference>
<proteinExistence type="predicted"/>
<dbReference type="RefSeq" id="WP_086320330.1">
    <property type="nucleotide sequence ID" value="NZ_NASK01000087.1"/>
</dbReference>